<evidence type="ECO:0000256" key="2">
    <source>
        <dbReference type="ARBA" id="ARBA00007446"/>
    </source>
</evidence>
<evidence type="ECO:0000256" key="5">
    <source>
        <dbReference type="ARBA" id="ARBA00022844"/>
    </source>
</evidence>
<comment type="subcellular location">
    <subcellularLocation>
        <location evidence="1">Virion</location>
    </subcellularLocation>
</comment>
<dbReference type="Pfam" id="PF00729">
    <property type="entry name" value="Viral_coat"/>
    <property type="match status" value="1"/>
</dbReference>
<proteinExistence type="inferred from homology"/>
<evidence type="ECO:0000256" key="6">
    <source>
        <dbReference type="ARBA" id="ARBA00023060"/>
    </source>
</evidence>
<name>A0A8E3YXM3_9VIRU</name>
<protein>
    <recommendedName>
        <fullName evidence="3">Capsid protein</fullName>
    </recommendedName>
</protein>
<organism evidence="9">
    <name type="scientific">Erysiphe necator associated sobemo-like virus 1</name>
    <dbReference type="NCBI Taxonomy" id="2743137"/>
    <lineage>
        <taxon>Viruses</taxon>
        <taxon>Riboviria</taxon>
        <taxon>Orthornavirae</taxon>
        <taxon>Pisuviricota</taxon>
        <taxon>Pisoniviricetes</taxon>
        <taxon>Sobelivirales</taxon>
        <taxon>Solemoviridae</taxon>
        <taxon>Sobemovirus</taxon>
    </lineage>
</organism>
<feature type="region of interest" description="Disordered" evidence="7">
    <location>
        <begin position="1"/>
        <end position="29"/>
    </location>
</feature>
<dbReference type="Gene3D" id="2.60.120.20">
    <property type="match status" value="1"/>
</dbReference>
<dbReference type="GO" id="GO:0005198">
    <property type="term" value="F:structural molecule activity"/>
    <property type="evidence" value="ECO:0007669"/>
    <property type="project" value="InterPro"/>
</dbReference>
<evidence type="ECO:0000256" key="3">
    <source>
        <dbReference type="ARBA" id="ARBA00018091"/>
    </source>
</evidence>
<keyword evidence="4 9" id="KW-0167">Capsid protein</keyword>
<dbReference type="GO" id="GO:0039617">
    <property type="term" value="C:T=3 icosahedral viral capsid"/>
    <property type="evidence" value="ECO:0007669"/>
    <property type="project" value="UniProtKB-KW"/>
</dbReference>
<evidence type="ECO:0000259" key="8">
    <source>
        <dbReference type="Pfam" id="PF00729"/>
    </source>
</evidence>
<evidence type="ECO:0000256" key="1">
    <source>
        <dbReference type="ARBA" id="ARBA00004328"/>
    </source>
</evidence>
<dbReference type="InterPro" id="IPR000937">
    <property type="entry name" value="Capsid_prot_S-dom_vir"/>
</dbReference>
<evidence type="ECO:0000313" key="9">
    <source>
        <dbReference type="EMBL" id="QKN22640.1"/>
    </source>
</evidence>
<accession>A0A8E3YXM3</accession>
<comment type="similarity">
    <text evidence="2">Belongs to the icosahedral plant coat protein family.</text>
</comment>
<evidence type="ECO:0000256" key="4">
    <source>
        <dbReference type="ARBA" id="ARBA00022561"/>
    </source>
</evidence>
<dbReference type="SUPFAM" id="SSF88633">
    <property type="entry name" value="Positive stranded ssRNA viruses"/>
    <property type="match status" value="1"/>
</dbReference>
<sequence length="198" mass="22009">MTTGSSVPLKSKQKKRRTRRRKQQTSVGTMGEVTLARRELAATVKLNVSEQSANGAIHIVPDSFTFLKGIGKSFDRFRWSKIHFFYKPAVGTTYGGLVSIGIDWDSQAGVQDRQQISALTPNRAFSAWSDTEKSPLVLPTNRLQSREWYLPHRENADDIDKGPGILKWAVDGEKTTTGKTIGEIWVDYSVSMSGTNSS</sequence>
<evidence type="ECO:0000256" key="7">
    <source>
        <dbReference type="SAM" id="MobiDB-lite"/>
    </source>
</evidence>
<dbReference type="InterPro" id="IPR029053">
    <property type="entry name" value="Viral_coat"/>
</dbReference>
<keyword evidence="5" id="KW-0946">Virion</keyword>
<feature type="domain" description="Icosahedral viral capsid protein S" evidence="8">
    <location>
        <begin position="16"/>
        <end position="195"/>
    </location>
</feature>
<keyword evidence="6" id="KW-1142">T=3 icosahedral capsid protein</keyword>
<dbReference type="EMBL" id="MN627440">
    <property type="protein sequence ID" value="QKN22640.1"/>
    <property type="molecule type" value="Genomic_RNA"/>
</dbReference>
<reference evidence="9" key="1">
    <citation type="submission" date="2019-10" db="EMBL/GenBank/DDBJ databases">
        <title>The miscellaneous mycovirome associated to the plant pathogenic fungus Erysiphe necator.</title>
        <authorList>
            <person name="Rodriguez-Romero J."/>
            <person name="Chiapello M."/>
            <person name="Cordoba L."/>
            <person name="Turina M."/>
            <person name="Ayllon M.A."/>
        </authorList>
    </citation>
    <scope>NUCLEOTIDE SEQUENCE</scope>
    <source>
        <strain evidence="9">PMS10_DN32488</strain>
    </source>
</reference>
<feature type="compositionally biased region" description="Basic residues" evidence="7">
    <location>
        <begin position="11"/>
        <end position="23"/>
    </location>
</feature>